<keyword evidence="4" id="KW-0808">Transferase</keyword>
<proteinExistence type="inferred from homology"/>
<keyword evidence="9" id="KW-1185">Reference proteome</keyword>
<keyword evidence="5" id="KW-0732">Signal</keyword>
<protein>
    <recommendedName>
        <fullName evidence="2">glucuronosyltransferase</fullName>
        <ecNumber evidence="2">2.4.1.17</ecNumber>
    </recommendedName>
</protein>
<sequence>MRYEVITYLLLLQNRVYTSNILIWNPTIGYSHVKFLGNIADVLTQDGHNVTIFHPVMDPHIKTFGNRLSARTISYEPDVLDTNDWLKLDIKRPSLWDSPPCDSLCFKWEDQDTIYEQSIKYCKELLKDQEMISKLNDSKFDIAFSESFDLCAPGFFEVLGIENVVMVSALGMLPRLYEIAGMSEVPSFVPDPLTPYSDDMTFMERLTNLKVHIQMKSEMRRWEQMFWEVFNAKYPGFPTIAEINNRKTALIMTNVNEFAESARPTTNMIRYVGGSTLYPTKPLTKDLENILNERNATVFFSLGSLAQSKDMPRSIKNDIISTFASFPDVTFIWKYEGDDIASFETQPNIHYLKWVPQFDLLADRRLSLFITHGGMNSMLEAMFCAKSMIVIPLFGDQQFNSKNIQRRGLGTIVERNHLNKRTLTEAIKTTLGNKKITRESEFVAAQLVGRPQQYRDDIAKWTRAIIEHGKMDHLLLHSRNLNFMQYYCLDVLTPLSLCQLFFLCDSILKTMARRKCCICHMSLPEAYMRVFSSVIGQVAVLLSAMVLFCGASPEELKVLYMDIKRKKKMRRLCDVHFIEVGQPMTTEVTSSGGILYCSEGVYYVLSCDIPQQLLTNLQGVLSGFDDSFVLGEDDISTFLNSCLSHHYNGKVWRDRDLKFPMTDEPQPTQVVVEEEDLLKYRQKKILEAAQRRTSLKKCRRDLREYNIPLATLLNEDGTRTSSRREMEIITERFYSNLFRSSTPVSSPIIPTGEAPPRILPSEVRVAIKSMKPGTAPGPDFISADFLRAGGHPLHVILAAHMTSYLQKERIPDQWKTSRTVLIHKKGDREDLRNYRPICLLSVLYKVFTKIILTRISRTLDEAQPQEQAGFRQGFSCLDHIQTVSRVIEVCREYRLLLVLTFVDYEKAFDSVETNAILSALVDQGVDASYVRTLANCYERCTTRIQLFHRPLTIPIGKGVRQGDTISPKLFTAALQWIMKSLSWEERGIRVDGRFLSNLRFADDIVLFSSSTNEAETMLNELNEAGKRIGLRINRKKTQFMKNAHCEDGGVQLEGSQIVETPSYVYLGRSMNMENDLKEELNRRMRAAWAAFAAVREATDQLTDHNLRAHLFDSTVLPALCYAAETWADTAATSRKLLTTHRALERCLLKFNRRTQHLAGLRSSDLRGMSRLRDPAEYVSKAKHRWAGHIMRRIDDRWTKRTLEWIPRDAKRPRGRPPTRWSDVFAARMDQLRAQLDTAQGPRQRHSRSLRTSWMTMARERNEWKRCWGPHVE</sequence>
<dbReference type="Pfam" id="PF00201">
    <property type="entry name" value="UDPGT"/>
    <property type="match status" value="1"/>
</dbReference>
<dbReference type="PANTHER" id="PTHR48043">
    <property type="entry name" value="EG:EG0003.4 PROTEIN-RELATED"/>
    <property type="match status" value="1"/>
</dbReference>
<comment type="caution">
    <text evidence="8">The sequence shown here is derived from an EMBL/GenBank/DDBJ whole genome shotgun (WGS) entry which is preliminary data.</text>
</comment>
<dbReference type="SUPFAM" id="SSF56672">
    <property type="entry name" value="DNA/RNA polymerases"/>
    <property type="match status" value="1"/>
</dbReference>
<dbReference type="InterPro" id="IPR002213">
    <property type="entry name" value="UDP_glucos_trans"/>
</dbReference>
<evidence type="ECO:0000256" key="5">
    <source>
        <dbReference type="ARBA" id="ARBA00022729"/>
    </source>
</evidence>
<evidence type="ECO:0000256" key="6">
    <source>
        <dbReference type="ARBA" id="ARBA00047475"/>
    </source>
</evidence>
<dbReference type="Proteomes" id="UP001303046">
    <property type="component" value="Unassembled WGS sequence"/>
</dbReference>
<evidence type="ECO:0000256" key="1">
    <source>
        <dbReference type="ARBA" id="ARBA00009995"/>
    </source>
</evidence>
<dbReference type="InterPro" id="IPR000477">
    <property type="entry name" value="RT_dom"/>
</dbReference>
<dbReference type="InterPro" id="IPR043502">
    <property type="entry name" value="DNA/RNA_pol_sf"/>
</dbReference>
<comment type="similarity">
    <text evidence="1">Belongs to the UDP-glycosyltransferase family.</text>
</comment>
<organism evidence="8 9">
    <name type="scientific">Necator americanus</name>
    <name type="common">Human hookworm</name>
    <dbReference type="NCBI Taxonomy" id="51031"/>
    <lineage>
        <taxon>Eukaryota</taxon>
        <taxon>Metazoa</taxon>
        <taxon>Ecdysozoa</taxon>
        <taxon>Nematoda</taxon>
        <taxon>Chromadorea</taxon>
        <taxon>Rhabditida</taxon>
        <taxon>Rhabditina</taxon>
        <taxon>Rhabditomorpha</taxon>
        <taxon>Strongyloidea</taxon>
        <taxon>Ancylostomatidae</taxon>
        <taxon>Bunostominae</taxon>
        <taxon>Necator</taxon>
    </lineage>
</organism>
<name>A0ABR1C697_NECAM</name>
<reference evidence="8 9" key="1">
    <citation type="submission" date="2023-08" db="EMBL/GenBank/DDBJ databases">
        <title>A Necator americanus chromosomal reference genome.</title>
        <authorList>
            <person name="Ilik V."/>
            <person name="Petrzelkova K.J."/>
            <person name="Pardy F."/>
            <person name="Fuh T."/>
            <person name="Niatou-Singa F.S."/>
            <person name="Gouil Q."/>
            <person name="Baker L."/>
            <person name="Ritchie M.E."/>
            <person name="Jex A.R."/>
            <person name="Gazzola D."/>
            <person name="Li H."/>
            <person name="Toshio Fujiwara R."/>
            <person name="Zhan B."/>
            <person name="Aroian R.V."/>
            <person name="Pafco B."/>
            <person name="Schwarz E.M."/>
        </authorList>
    </citation>
    <scope>NUCLEOTIDE SEQUENCE [LARGE SCALE GENOMIC DNA]</scope>
    <source>
        <strain evidence="8 9">Aroian</strain>
        <tissue evidence="8">Whole animal</tissue>
    </source>
</reference>
<dbReference type="PANTHER" id="PTHR48043:SF23">
    <property type="entry name" value="UDP-GLUCURONOSYLTRANSFERASE"/>
    <property type="match status" value="1"/>
</dbReference>
<dbReference type="InterPro" id="IPR050271">
    <property type="entry name" value="UDP-glycosyltransferase"/>
</dbReference>
<evidence type="ECO:0000256" key="4">
    <source>
        <dbReference type="ARBA" id="ARBA00022679"/>
    </source>
</evidence>
<dbReference type="CDD" id="cd01650">
    <property type="entry name" value="RT_nLTR_like"/>
    <property type="match status" value="1"/>
</dbReference>
<evidence type="ECO:0000259" key="7">
    <source>
        <dbReference type="PROSITE" id="PS50878"/>
    </source>
</evidence>
<comment type="catalytic activity">
    <reaction evidence="6">
        <text>glucuronate acceptor + UDP-alpha-D-glucuronate = acceptor beta-D-glucuronoside + UDP + H(+)</text>
        <dbReference type="Rhea" id="RHEA:21032"/>
        <dbReference type="ChEBI" id="CHEBI:15378"/>
        <dbReference type="ChEBI" id="CHEBI:58052"/>
        <dbReference type="ChEBI" id="CHEBI:58223"/>
        <dbReference type="ChEBI" id="CHEBI:132367"/>
        <dbReference type="ChEBI" id="CHEBI:132368"/>
        <dbReference type="EC" id="2.4.1.17"/>
    </reaction>
</comment>
<dbReference type="CDD" id="cd03784">
    <property type="entry name" value="GT1_Gtf-like"/>
    <property type="match status" value="1"/>
</dbReference>
<evidence type="ECO:0000313" key="8">
    <source>
        <dbReference type="EMBL" id="KAK6733178.1"/>
    </source>
</evidence>
<dbReference type="Gene3D" id="3.40.50.2000">
    <property type="entry name" value="Glycogen Phosphorylase B"/>
    <property type="match status" value="1"/>
</dbReference>
<accession>A0ABR1C697</accession>
<keyword evidence="3" id="KW-0328">Glycosyltransferase</keyword>
<evidence type="ECO:0000256" key="2">
    <source>
        <dbReference type="ARBA" id="ARBA00012544"/>
    </source>
</evidence>
<dbReference type="EMBL" id="JAVFWL010000002">
    <property type="protein sequence ID" value="KAK6733178.1"/>
    <property type="molecule type" value="Genomic_DNA"/>
</dbReference>
<feature type="domain" description="Reverse transcriptase" evidence="7">
    <location>
        <begin position="803"/>
        <end position="1070"/>
    </location>
</feature>
<evidence type="ECO:0000313" key="9">
    <source>
        <dbReference type="Proteomes" id="UP001303046"/>
    </source>
</evidence>
<dbReference type="SUPFAM" id="SSF53756">
    <property type="entry name" value="UDP-Glycosyltransferase/glycogen phosphorylase"/>
    <property type="match status" value="1"/>
</dbReference>
<gene>
    <name evidence="8" type="primary">Necator_chrII.g4920</name>
    <name evidence="8" type="ORF">RB195_017128</name>
</gene>
<dbReference type="Gene3D" id="3.30.70.270">
    <property type="match status" value="1"/>
</dbReference>
<dbReference type="Pfam" id="PF00078">
    <property type="entry name" value="RVT_1"/>
    <property type="match status" value="1"/>
</dbReference>
<dbReference type="PROSITE" id="PS50878">
    <property type="entry name" value="RT_POL"/>
    <property type="match status" value="1"/>
</dbReference>
<dbReference type="EC" id="2.4.1.17" evidence="2"/>
<dbReference type="InterPro" id="IPR043128">
    <property type="entry name" value="Rev_trsase/Diguanyl_cyclase"/>
</dbReference>
<evidence type="ECO:0000256" key="3">
    <source>
        <dbReference type="ARBA" id="ARBA00022676"/>
    </source>
</evidence>